<gene>
    <name evidence="2" type="ORF">GH714_016561</name>
</gene>
<keyword evidence="3" id="KW-1185">Reference proteome</keyword>
<dbReference type="PANTHER" id="PTHR47481:SF36">
    <property type="entry name" value="CCHC-TYPE DOMAIN-CONTAINING PROTEIN"/>
    <property type="match status" value="1"/>
</dbReference>
<dbReference type="InterPro" id="IPR025314">
    <property type="entry name" value="DUF4219"/>
</dbReference>
<dbReference type="Proteomes" id="UP000467840">
    <property type="component" value="Chromosome 12"/>
</dbReference>
<accession>A0A6A6K595</accession>
<organism evidence="2 3">
    <name type="scientific">Hevea brasiliensis</name>
    <name type="common">Para rubber tree</name>
    <name type="synonym">Siphonia brasiliensis</name>
    <dbReference type="NCBI Taxonomy" id="3981"/>
    <lineage>
        <taxon>Eukaryota</taxon>
        <taxon>Viridiplantae</taxon>
        <taxon>Streptophyta</taxon>
        <taxon>Embryophyta</taxon>
        <taxon>Tracheophyta</taxon>
        <taxon>Spermatophyta</taxon>
        <taxon>Magnoliopsida</taxon>
        <taxon>eudicotyledons</taxon>
        <taxon>Gunneridae</taxon>
        <taxon>Pentapetalae</taxon>
        <taxon>rosids</taxon>
        <taxon>fabids</taxon>
        <taxon>Malpighiales</taxon>
        <taxon>Euphorbiaceae</taxon>
        <taxon>Crotonoideae</taxon>
        <taxon>Micrandreae</taxon>
        <taxon>Hevea</taxon>
    </lineage>
</organism>
<feature type="domain" description="DUF4219" evidence="1">
    <location>
        <begin position="13"/>
        <end position="39"/>
    </location>
</feature>
<comment type="caution">
    <text evidence="2">The sequence shown here is derived from an EMBL/GenBank/DDBJ whole genome shotgun (WGS) entry which is preliminary data.</text>
</comment>
<dbReference type="Pfam" id="PF13961">
    <property type="entry name" value="DUF4219"/>
    <property type="match status" value="1"/>
</dbReference>
<sequence>MGDLQVVGGIKKLNNQNYNSWSTCMVSYLQGQDLWEVVNGSEVTQPEVEDPSGTLWKWKIKTPKEAGDMFAKLFSKKNDTRLQLLESELLSLAQRDMKIAQYFHKEKSLCREIFELDPQAPIGETRMKRIIIHGLKPQYRGFVAAVQGWQNQPSLVEFKNLLAGQEALVKQMGELCKKG</sequence>
<dbReference type="PANTHER" id="PTHR47481">
    <property type="match status" value="1"/>
</dbReference>
<evidence type="ECO:0000259" key="1">
    <source>
        <dbReference type="Pfam" id="PF13961"/>
    </source>
</evidence>
<name>A0A6A6K595_HEVBR</name>
<protein>
    <recommendedName>
        <fullName evidence="1">DUF4219 domain-containing protein</fullName>
    </recommendedName>
</protein>
<proteinExistence type="predicted"/>
<evidence type="ECO:0000313" key="2">
    <source>
        <dbReference type="EMBL" id="KAF2283857.1"/>
    </source>
</evidence>
<dbReference type="AlphaFoldDB" id="A0A6A6K595"/>
<reference evidence="2 3" key="1">
    <citation type="journal article" date="2020" name="Mol. Plant">
        <title>The Chromosome-Based Rubber Tree Genome Provides New Insights into Spurge Genome Evolution and Rubber Biosynthesis.</title>
        <authorList>
            <person name="Liu J."/>
            <person name="Shi C."/>
            <person name="Shi C.C."/>
            <person name="Li W."/>
            <person name="Zhang Q.J."/>
            <person name="Zhang Y."/>
            <person name="Li K."/>
            <person name="Lu H.F."/>
            <person name="Shi C."/>
            <person name="Zhu S.T."/>
            <person name="Xiao Z.Y."/>
            <person name="Nan H."/>
            <person name="Yue Y."/>
            <person name="Zhu X.G."/>
            <person name="Wu Y."/>
            <person name="Hong X.N."/>
            <person name="Fan G.Y."/>
            <person name="Tong Y."/>
            <person name="Zhang D."/>
            <person name="Mao C.L."/>
            <person name="Liu Y.L."/>
            <person name="Hao S.J."/>
            <person name="Liu W.Q."/>
            <person name="Lv M.Q."/>
            <person name="Zhang H.B."/>
            <person name="Liu Y."/>
            <person name="Hu-Tang G.R."/>
            <person name="Wang J.P."/>
            <person name="Wang J.H."/>
            <person name="Sun Y.H."/>
            <person name="Ni S.B."/>
            <person name="Chen W.B."/>
            <person name="Zhang X.C."/>
            <person name="Jiao Y.N."/>
            <person name="Eichler E.E."/>
            <person name="Li G.H."/>
            <person name="Liu X."/>
            <person name="Gao L.Z."/>
        </authorList>
    </citation>
    <scope>NUCLEOTIDE SEQUENCE [LARGE SCALE GENOMIC DNA]</scope>
    <source>
        <strain evidence="3">cv. GT1</strain>
        <tissue evidence="2">Leaf</tissue>
    </source>
</reference>
<dbReference type="EMBL" id="JAAGAX010000018">
    <property type="protein sequence ID" value="KAF2283857.1"/>
    <property type="molecule type" value="Genomic_DNA"/>
</dbReference>
<evidence type="ECO:0000313" key="3">
    <source>
        <dbReference type="Proteomes" id="UP000467840"/>
    </source>
</evidence>